<organism evidence="1 2">
    <name type="scientific">Nicotiana tabacum</name>
    <name type="common">Common tobacco</name>
    <dbReference type="NCBI Taxonomy" id="4097"/>
    <lineage>
        <taxon>Eukaryota</taxon>
        <taxon>Viridiplantae</taxon>
        <taxon>Streptophyta</taxon>
        <taxon>Embryophyta</taxon>
        <taxon>Tracheophyta</taxon>
        <taxon>Spermatophyta</taxon>
        <taxon>Magnoliopsida</taxon>
        <taxon>eudicotyledons</taxon>
        <taxon>Gunneridae</taxon>
        <taxon>Pentapetalae</taxon>
        <taxon>asterids</taxon>
        <taxon>lamiids</taxon>
        <taxon>Solanales</taxon>
        <taxon>Solanaceae</taxon>
        <taxon>Nicotianoideae</taxon>
        <taxon>Nicotianeae</taxon>
        <taxon>Nicotiana</taxon>
    </lineage>
</organism>
<evidence type="ECO:0000313" key="2">
    <source>
        <dbReference type="RefSeq" id="XP_075096373.1"/>
    </source>
</evidence>
<dbReference type="Proteomes" id="UP000790787">
    <property type="component" value="Chromosome 20"/>
</dbReference>
<evidence type="ECO:0000313" key="1">
    <source>
        <dbReference type="Proteomes" id="UP000790787"/>
    </source>
</evidence>
<keyword evidence="1" id="KW-1185">Reference proteome</keyword>
<reference evidence="2" key="2">
    <citation type="submission" date="2025-08" db="UniProtKB">
        <authorList>
            <consortium name="RefSeq"/>
        </authorList>
    </citation>
    <scope>IDENTIFICATION</scope>
    <source>
        <tissue evidence="2">Leaf</tissue>
    </source>
</reference>
<accession>A0AC58TGM2</accession>
<dbReference type="RefSeq" id="XP_075096373.1">
    <property type="nucleotide sequence ID" value="XM_075240272.1"/>
</dbReference>
<reference evidence="1" key="1">
    <citation type="journal article" date="2014" name="Nat. Commun.">
        <title>The tobacco genome sequence and its comparison with those of tomato and potato.</title>
        <authorList>
            <person name="Sierro N."/>
            <person name="Battey J.N."/>
            <person name="Ouadi S."/>
            <person name="Bakaher N."/>
            <person name="Bovet L."/>
            <person name="Willig A."/>
            <person name="Goepfert S."/>
            <person name="Peitsch M.C."/>
            <person name="Ivanov N.V."/>
        </authorList>
    </citation>
    <scope>NUCLEOTIDE SEQUENCE [LARGE SCALE GENOMIC DNA]</scope>
</reference>
<name>A0AC58TGM2_TOBAC</name>
<protein>
    <submittedName>
        <fullName evidence="2">Uncharacterized protein LOC142174472</fullName>
    </submittedName>
</protein>
<proteinExistence type="predicted"/>
<sequence>MQEKHQQQSKAHTIVRNKRSSVKNSTTMTDSDCTEFERTKPRKRRQKLIKRPISRSKTVCDYLEELYKKKGSIREDALGKLIIEFKKAVRYEFAQNICVTLTHRCENSLKRGSALEIDLALQLIGLLAITLGAGDHAHEIYEYSLEFLPQVLKSKSSHSAKALECFAIVTLIGAKNTDETERSMEIIWKIMNEDTKPNVNYQALECFAIVTLIGAKNTDETERSMEIIWKIMNEDTKPNVVAAAISAWSLLLSEINGWCVNHKKWKGLFSYLLKQLEEDYDQNVNCACVEALGVIFENGSLEKFSDDAENYANLKDMKDDILIRASSVTKENALKLLEDNSDKKITLTICETELTLSTFSLVKQINYIKRYLGDGFINHMKDNEHLHNIFQFWPETTSRDDEDLYEPEFERVALRVFAPHIRREACTKRISMSPSSFLSKANTQLRNTYRMLAEKTKAGEYGVDQEFEYDEY</sequence>
<gene>
    <name evidence="2" type="primary">LOC142174472</name>
</gene>